<feature type="domain" description="Mediator complex subunit 16 C-terminal" evidence="2">
    <location>
        <begin position="817"/>
        <end position="893"/>
    </location>
</feature>
<dbReference type="OrthoDB" id="2535907at2759"/>
<feature type="region of interest" description="Disordered" evidence="1">
    <location>
        <begin position="654"/>
        <end position="679"/>
    </location>
</feature>
<organism evidence="3 4">
    <name type="scientific">Cylindrobasidium torrendii FP15055 ss-10</name>
    <dbReference type="NCBI Taxonomy" id="1314674"/>
    <lineage>
        <taxon>Eukaryota</taxon>
        <taxon>Fungi</taxon>
        <taxon>Dikarya</taxon>
        <taxon>Basidiomycota</taxon>
        <taxon>Agaricomycotina</taxon>
        <taxon>Agaricomycetes</taxon>
        <taxon>Agaricomycetidae</taxon>
        <taxon>Agaricales</taxon>
        <taxon>Marasmiineae</taxon>
        <taxon>Physalacriaceae</taxon>
        <taxon>Cylindrobasidium</taxon>
    </lineage>
</organism>
<dbReference type="InterPro" id="IPR048339">
    <property type="entry name" value="Mediator_Med16_C"/>
</dbReference>
<accession>A0A0D7BPW9</accession>
<evidence type="ECO:0000259" key="2">
    <source>
        <dbReference type="Pfam" id="PF20719"/>
    </source>
</evidence>
<keyword evidence="4" id="KW-1185">Reference proteome</keyword>
<dbReference type="AlphaFoldDB" id="A0A0D7BPW9"/>
<evidence type="ECO:0000256" key="1">
    <source>
        <dbReference type="SAM" id="MobiDB-lite"/>
    </source>
</evidence>
<evidence type="ECO:0000313" key="3">
    <source>
        <dbReference type="EMBL" id="KIY72204.1"/>
    </source>
</evidence>
<protein>
    <recommendedName>
        <fullName evidence="2">Mediator complex subunit 16 C-terminal domain-containing protein</fullName>
    </recommendedName>
</protein>
<gene>
    <name evidence="3" type="ORF">CYLTODRAFT_418183</name>
</gene>
<dbReference type="STRING" id="1314674.A0A0D7BPW9"/>
<dbReference type="EMBL" id="KN880446">
    <property type="protein sequence ID" value="KIY72204.1"/>
    <property type="molecule type" value="Genomic_DNA"/>
</dbReference>
<sequence>MSSAPDPKGPKSPPKARAKEEIHWNTGWWDYYPLVEQLSPRRIEWSNSSVIFSAHSSEPRILARHFSSSKHFSIPTPTPILSQPDAFDPPTVISLAPGDVHLFAYFPPGQRYSNGTACLWKRGPEIDNWTIDDSWTIAPSAGIIAASWLGSPREWVANDQAEFVRLPRRGPATPVSDPTLLLITQDHRATLCYMRQFSNKLQMISVSLSYPNSTAETGTPANLDRDNVNVLQICSTAAIGLAYDATSVLVATRSHVLPYPTVNNDHEMELGLNVNYAQEQPQEKDQLSTSDESCDEEAIIAVSQINLAFSGQMVMSSQPLDPIPISHGNVSDLQFVARPAISKESPPSLYLLTLSLNFGNYSSTPKSCLTCHSFSKESDSSTWTWESAASREWENQVVAVMAPSRVHRAGPGGLYVSLLSTTGSFQARRDQKEKEVRIGSTRCLQLPQLDDNVQYDTASVFTVSTKVGKELPICGALSSNDLLLCTLSSNIFASQVSVHHLPRPYASPSDVPPLAVGLASAILSRRETTDFVHVLSLPSLSLGDFVNIVYHTLSILEKQKRSGVVIRLTIGVCLEVYRNRARTAKGTEKESLDARWRSAHDLCSLIACNSAFDDCRDADGPDLGAIWQFFTLSNWVIALLEKIMKEAVLRNNGPTMSKETSDDLFGADPEPSPATEGSSQIDSPYLLHIVHPYALQGLKTALGNIKTLRDRLRVLNAQGENSHLAKGVFVDMVDCASIKLDALEEIIDGFLIGAAKIPPEDNWRSLAACEPTLAMQQQLVDNIRTLCNSGVISKSQLYIKPEELVDGFESLTLETPEDLDAPQDKDKDVITKGLLLKQVKSVKCQRCGGESEAAAGASEPTTGVLTVGTPSPRWRAWERIWMTSCICGGAWVKGYVVPAPVTNVIGQ</sequence>
<proteinExistence type="predicted"/>
<dbReference type="Pfam" id="PF20719">
    <property type="entry name" value="Med16_C"/>
    <property type="match status" value="1"/>
</dbReference>
<name>A0A0D7BPW9_9AGAR</name>
<reference evidence="3 4" key="1">
    <citation type="journal article" date="2015" name="Fungal Genet. Biol.">
        <title>Evolution of novel wood decay mechanisms in Agaricales revealed by the genome sequences of Fistulina hepatica and Cylindrobasidium torrendii.</title>
        <authorList>
            <person name="Floudas D."/>
            <person name="Held B.W."/>
            <person name="Riley R."/>
            <person name="Nagy L.G."/>
            <person name="Koehler G."/>
            <person name="Ransdell A.S."/>
            <person name="Younus H."/>
            <person name="Chow J."/>
            <person name="Chiniquy J."/>
            <person name="Lipzen A."/>
            <person name="Tritt A."/>
            <person name="Sun H."/>
            <person name="Haridas S."/>
            <person name="LaButti K."/>
            <person name="Ohm R.A."/>
            <person name="Kues U."/>
            <person name="Blanchette R.A."/>
            <person name="Grigoriev I.V."/>
            <person name="Minto R.E."/>
            <person name="Hibbett D.S."/>
        </authorList>
    </citation>
    <scope>NUCLEOTIDE SEQUENCE [LARGE SCALE GENOMIC DNA]</scope>
    <source>
        <strain evidence="3 4">FP15055 ss-10</strain>
    </source>
</reference>
<evidence type="ECO:0000313" key="4">
    <source>
        <dbReference type="Proteomes" id="UP000054007"/>
    </source>
</evidence>
<dbReference type="Proteomes" id="UP000054007">
    <property type="component" value="Unassembled WGS sequence"/>
</dbReference>